<accession>A0A9E7F8H8</accession>
<feature type="region of interest" description="Disordered" evidence="4">
    <location>
        <begin position="492"/>
        <end position="511"/>
    </location>
</feature>
<dbReference type="EMBL" id="CP097504">
    <property type="protein sequence ID" value="URD89562.1"/>
    <property type="molecule type" value="Genomic_DNA"/>
</dbReference>
<evidence type="ECO:0000259" key="5">
    <source>
        <dbReference type="PROSITE" id="PS50097"/>
    </source>
</evidence>
<dbReference type="PANTHER" id="PTHR32370">
    <property type="entry name" value="OS12G0117600 PROTEIN"/>
    <property type="match status" value="1"/>
</dbReference>
<evidence type="ECO:0000259" key="6">
    <source>
        <dbReference type="PROSITE" id="PS51649"/>
    </source>
</evidence>
<keyword evidence="2" id="KW-0833">Ubl conjugation pathway</keyword>
<gene>
    <name evidence="7" type="ORF">MUK42_26775</name>
</gene>
<proteinExistence type="inferred from homology"/>
<feature type="compositionally biased region" description="Basic and acidic residues" evidence="4">
    <location>
        <begin position="493"/>
        <end position="511"/>
    </location>
</feature>
<protein>
    <submittedName>
        <fullName evidence="7">BTB POZ domain-containing protein</fullName>
    </submittedName>
</protein>
<dbReference type="Pfam" id="PF03000">
    <property type="entry name" value="NPH3"/>
    <property type="match status" value="1"/>
</dbReference>
<dbReference type="InterPro" id="IPR000210">
    <property type="entry name" value="BTB/POZ_dom"/>
</dbReference>
<evidence type="ECO:0000256" key="4">
    <source>
        <dbReference type="SAM" id="MobiDB-lite"/>
    </source>
</evidence>
<dbReference type="PROSITE" id="PS50097">
    <property type="entry name" value="BTB"/>
    <property type="match status" value="1"/>
</dbReference>
<comment type="similarity">
    <text evidence="3">Belongs to the NPH3 family.</text>
</comment>
<sequence length="583" mass="64495">MSGDSSPAALALHLLLSRLPRFPLCLPGLGDSEIPLVVILLRVAAMTCDLEVDVNGEEIFLVDKEVLSSFCGRVRKLIDQTSIASATKPLKVAFTDLPGGAEAFELMTRFCYNNVGTRMTPQTTCLLHSVAHFMEMTDGGGVSSPVNLLKLIEKSLEGIPCWSWSEIVRALRQCQDLFPAASSSGLMDRILDSLAGRITAANDASPAVSSPESSAFRFSFDTRSTMSTKNCNHRAWWFEDLVVLNPAMIEKIVNSMVLHKVDHVLISRFLAHYLKSAASNASSDKKEAAETIINLLHSLDASCVSCRGLFGVLRISSALKISKCCQSKLESIIGNKFDQATLDNLLVPAPSGTKSLYDVNLILRFLKYFLRIEGRKSITQLKQAGSLMDSYLAEVAPDSSLKPLKFVALATALPDEARDSHDAIYGAIDMYLEVHTQLSGEEKMKMFCAINYEKLSSESCKHLASNRKFPSRTVIRALISQQSKLRSLLKEVNQSKKRSDALPKANPSKENRFSDDEQIILYAKKVDLSTENEKLKSQLQGMQWKVMELERICRKMQAQMARATKKNRTVSPSNARSLPRLCS</sequence>
<feature type="region of interest" description="Disordered" evidence="4">
    <location>
        <begin position="559"/>
        <end position="583"/>
    </location>
</feature>
<dbReference type="InterPro" id="IPR027356">
    <property type="entry name" value="NPH3_dom"/>
</dbReference>
<feature type="domain" description="BTB" evidence="5">
    <location>
        <begin position="48"/>
        <end position="114"/>
    </location>
</feature>
<evidence type="ECO:0000313" key="8">
    <source>
        <dbReference type="Proteomes" id="UP001055439"/>
    </source>
</evidence>
<reference evidence="7" key="1">
    <citation type="submission" date="2022-05" db="EMBL/GenBank/DDBJ databases">
        <title>The Musa troglodytarum L. genome provides insights into the mechanism of non-climacteric behaviour and enrichment of carotenoids.</title>
        <authorList>
            <person name="Wang J."/>
        </authorList>
    </citation>
    <scope>NUCLEOTIDE SEQUENCE</scope>
    <source>
        <tissue evidence="7">Leaf</tissue>
    </source>
</reference>
<dbReference type="Proteomes" id="UP001055439">
    <property type="component" value="Chromosome 2"/>
</dbReference>
<dbReference type="OrthoDB" id="624345at2759"/>
<feature type="domain" description="NPH3" evidence="6">
    <location>
        <begin position="235"/>
        <end position="484"/>
    </location>
</feature>
<dbReference type="AlphaFoldDB" id="A0A9E7F8H8"/>
<evidence type="ECO:0000256" key="1">
    <source>
        <dbReference type="ARBA" id="ARBA00004906"/>
    </source>
</evidence>
<evidence type="ECO:0000256" key="2">
    <source>
        <dbReference type="ARBA" id="ARBA00022786"/>
    </source>
</evidence>
<dbReference type="InterPro" id="IPR043454">
    <property type="entry name" value="NPH3/RPT2-like"/>
</dbReference>
<evidence type="ECO:0000313" key="7">
    <source>
        <dbReference type="EMBL" id="URD89562.1"/>
    </source>
</evidence>
<name>A0A9E7F8H8_9LILI</name>
<organism evidence="7 8">
    <name type="scientific">Musa troglodytarum</name>
    <name type="common">fe'i banana</name>
    <dbReference type="NCBI Taxonomy" id="320322"/>
    <lineage>
        <taxon>Eukaryota</taxon>
        <taxon>Viridiplantae</taxon>
        <taxon>Streptophyta</taxon>
        <taxon>Embryophyta</taxon>
        <taxon>Tracheophyta</taxon>
        <taxon>Spermatophyta</taxon>
        <taxon>Magnoliopsida</taxon>
        <taxon>Liliopsida</taxon>
        <taxon>Zingiberales</taxon>
        <taxon>Musaceae</taxon>
        <taxon>Musa</taxon>
    </lineage>
</organism>
<comment type="pathway">
    <text evidence="1">Protein modification; protein ubiquitination.</text>
</comment>
<keyword evidence="8" id="KW-1185">Reference proteome</keyword>
<dbReference type="PROSITE" id="PS51649">
    <property type="entry name" value="NPH3"/>
    <property type="match status" value="1"/>
</dbReference>
<evidence type="ECO:0000256" key="3">
    <source>
        <dbReference type="PROSITE-ProRule" id="PRU00982"/>
    </source>
</evidence>